<proteinExistence type="predicted"/>
<name>A0A9P6DVB5_9AGAM</name>
<reference evidence="2" key="1">
    <citation type="journal article" date="2020" name="Nat. Commun.">
        <title>Large-scale genome sequencing of mycorrhizal fungi provides insights into the early evolution of symbiotic traits.</title>
        <authorList>
            <person name="Miyauchi S."/>
            <person name="Kiss E."/>
            <person name="Kuo A."/>
            <person name="Drula E."/>
            <person name="Kohler A."/>
            <person name="Sanchez-Garcia M."/>
            <person name="Morin E."/>
            <person name="Andreopoulos B."/>
            <person name="Barry K.W."/>
            <person name="Bonito G."/>
            <person name="Buee M."/>
            <person name="Carver A."/>
            <person name="Chen C."/>
            <person name="Cichocki N."/>
            <person name="Clum A."/>
            <person name="Culley D."/>
            <person name="Crous P.W."/>
            <person name="Fauchery L."/>
            <person name="Girlanda M."/>
            <person name="Hayes R.D."/>
            <person name="Keri Z."/>
            <person name="LaButti K."/>
            <person name="Lipzen A."/>
            <person name="Lombard V."/>
            <person name="Magnuson J."/>
            <person name="Maillard F."/>
            <person name="Murat C."/>
            <person name="Nolan M."/>
            <person name="Ohm R.A."/>
            <person name="Pangilinan J."/>
            <person name="Pereira M.F."/>
            <person name="Perotto S."/>
            <person name="Peter M."/>
            <person name="Pfister S."/>
            <person name="Riley R."/>
            <person name="Sitrit Y."/>
            <person name="Stielow J.B."/>
            <person name="Szollosi G."/>
            <person name="Zifcakova L."/>
            <person name="Stursova M."/>
            <person name="Spatafora J.W."/>
            <person name="Tedersoo L."/>
            <person name="Vaario L.M."/>
            <person name="Yamada A."/>
            <person name="Yan M."/>
            <person name="Wang P."/>
            <person name="Xu J."/>
            <person name="Bruns T."/>
            <person name="Baldrian P."/>
            <person name="Vilgalys R."/>
            <person name="Dunand C."/>
            <person name="Henrissat B."/>
            <person name="Grigoriev I.V."/>
            <person name="Hibbett D."/>
            <person name="Nagy L.G."/>
            <person name="Martin F.M."/>
        </authorList>
    </citation>
    <scope>NUCLEOTIDE SEQUENCE</scope>
    <source>
        <strain evidence="2">UP504</strain>
    </source>
</reference>
<gene>
    <name evidence="2" type="ORF">BS47DRAFT_1394099</name>
</gene>
<evidence type="ECO:0000313" key="3">
    <source>
        <dbReference type="Proteomes" id="UP000886523"/>
    </source>
</evidence>
<protein>
    <submittedName>
        <fullName evidence="2">Uncharacterized protein</fullName>
    </submittedName>
</protein>
<evidence type="ECO:0000256" key="1">
    <source>
        <dbReference type="SAM" id="MobiDB-lite"/>
    </source>
</evidence>
<feature type="compositionally biased region" description="Basic and acidic residues" evidence="1">
    <location>
        <begin position="216"/>
        <end position="231"/>
    </location>
</feature>
<comment type="caution">
    <text evidence="2">The sequence shown here is derived from an EMBL/GenBank/DDBJ whole genome shotgun (WGS) entry which is preliminary data.</text>
</comment>
<organism evidence="2 3">
    <name type="scientific">Hydnum rufescens UP504</name>
    <dbReference type="NCBI Taxonomy" id="1448309"/>
    <lineage>
        <taxon>Eukaryota</taxon>
        <taxon>Fungi</taxon>
        <taxon>Dikarya</taxon>
        <taxon>Basidiomycota</taxon>
        <taxon>Agaricomycotina</taxon>
        <taxon>Agaricomycetes</taxon>
        <taxon>Cantharellales</taxon>
        <taxon>Hydnaceae</taxon>
        <taxon>Hydnum</taxon>
    </lineage>
</organism>
<accession>A0A9P6DVB5</accession>
<keyword evidence="3" id="KW-1185">Reference proteome</keyword>
<dbReference type="EMBL" id="MU128985">
    <property type="protein sequence ID" value="KAF9512498.1"/>
    <property type="molecule type" value="Genomic_DNA"/>
</dbReference>
<sequence>MSVRDVTELWDVVQHQRFVGGRHRRSIRGAEGYSEVAANSEGFEVEITPLLRPRTPPPPEVMRHTLSGEFVNPLGRKGILRRWFRKIREFHFSRSQTAFVNATPVSNVRLSLTVPLRGSKDATIVINVATEEEHDKDPPAPHPKVLAEYNDNPSYLAQAPFSVQHELDRTIVLQDPPMPRPRPHRSRGSVPKPIPESKRPRPVVLGPAQVDAEDGIAEKNLPKNSIPRHDMHHGGNTDCQFHVHSSPSFSCCIILSILALLIVSVLDYHHSWAVAAVSHKIELAKSNFINSHHAFEQATLVAGASTMNAKIVERHADVAVEVAKIGAQWASKCVELATQRLTTELAATSEYPSAPLMDLQYL</sequence>
<feature type="region of interest" description="Disordered" evidence="1">
    <location>
        <begin position="173"/>
        <end position="231"/>
    </location>
</feature>
<evidence type="ECO:0000313" key="2">
    <source>
        <dbReference type="EMBL" id="KAF9512498.1"/>
    </source>
</evidence>
<dbReference type="Proteomes" id="UP000886523">
    <property type="component" value="Unassembled WGS sequence"/>
</dbReference>
<dbReference type="AlphaFoldDB" id="A0A9P6DVB5"/>